<accession>A0AAE0MTT0</accession>
<organism evidence="7 8">
    <name type="scientific">Neurospora tetraspora</name>
    <dbReference type="NCBI Taxonomy" id="94610"/>
    <lineage>
        <taxon>Eukaryota</taxon>
        <taxon>Fungi</taxon>
        <taxon>Dikarya</taxon>
        <taxon>Ascomycota</taxon>
        <taxon>Pezizomycotina</taxon>
        <taxon>Sordariomycetes</taxon>
        <taxon>Sordariomycetidae</taxon>
        <taxon>Sordariales</taxon>
        <taxon>Sordariaceae</taxon>
        <taxon>Neurospora</taxon>
    </lineage>
</organism>
<evidence type="ECO:0000313" key="7">
    <source>
        <dbReference type="EMBL" id="KAK3348489.1"/>
    </source>
</evidence>
<dbReference type="Gene3D" id="3.50.50.60">
    <property type="entry name" value="FAD/NAD(P)-binding domain"/>
    <property type="match status" value="1"/>
</dbReference>
<comment type="caution">
    <text evidence="7">The sequence shown here is derived from an EMBL/GenBank/DDBJ whole genome shotgun (WGS) entry which is preliminary data.</text>
</comment>
<keyword evidence="4" id="KW-0274">FAD</keyword>
<feature type="domain" description="FAD-binding" evidence="6">
    <location>
        <begin position="5"/>
        <end position="173"/>
    </location>
</feature>
<evidence type="ECO:0000256" key="2">
    <source>
        <dbReference type="ARBA" id="ARBA00007992"/>
    </source>
</evidence>
<evidence type="ECO:0000256" key="1">
    <source>
        <dbReference type="ARBA" id="ARBA00001974"/>
    </source>
</evidence>
<reference evidence="7" key="1">
    <citation type="journal article" date="2023" name="Mol. Phylogenet. Evol.">
        <title>Genome-scale phylogeny and comparative genomics of the fungal order Sordariales.</title>
        <authorList>
            <person name="Hensen N."/>
            <person name="Bonometti L."/>
            <person name="Westerberg I."/>
            <person name="Brannstrom I.O."/>
            <person name="Guillou S."/>
            <person name="Cros-Aarteil S."/>
            <person name="Calhoun S."/>
            <person name="Haridas S."/>
            <person name="Kuo A."/>
            <person name="Mondo S."/>
            <person name="Pangilinan J."/>
            <person name="Riley R."/>
            <person name="LaButti K."/>
            <person name="Andreopoulos B."/>
            <person name="Lipzen A."/>
            <person name="Chen C."/>
            <person name="Yan M."/>
            <person name="Daum C."/>
            <person name="Ng V."/>
            <person name="Clum A."/>
            <person name="Steindorff A."/>
            <person name="Ohm R.A."/>
            <person name="Martin F."/>
            <person name="Silar P."/>
            <person name="Natvig D.O."/>
            <person name="Lalanne C."/>
            <person name="Gautier V."/>
            <person name="Ament-Velasquez S.L."/>
            <person name="Kruys A."/>
            <person name="Hutchinson M.I."/>
            <person name="Powell A.J."/>
            <person name="Barry K."/>
            <person name="Miller A.N."/>
            <person name="Grigoriev I.V."/>
            <person name="Debuchy R."/>
            <person name="Gladieux P."/>
            <person name="Hiltunen Thoren M."/>
            <person name="Johannesson H."/>
        </authorList>
    </citation>
    <scope>NUCLEOTIDE SEQUENCE</scope>
    <source>
        <strain evidence="7">CBS 560.94</strain>
    </source>
</reference>
<dbReference type="GeneID" id="87865948"/>
<keyword evidence="5" id="KW-0560">Oxidoreductase</keyword>
<sequence>MSNFKVIIVGGGPVGLIAGHCFSRAGIDFKILERREALDLNAGSSVALWPQSARVLDQLGLLDGAMAAYIPVKYKCNLLPDRRVLSKCDMNAAIQKLHGHHWMLFHRAKLLEILYDRLPDRENKVQTQKEVTGIFKHETGVTVICADGTKHQGSIVLGADGVYSAVRRLMNESVINKDHDQLLPPGLKSTYRGIYGHVLLSPSSHPFPLLTPETLYETHGPHFTFQLIVGPPSCNMLFFFFCARLPSSTPTKGTTRKRTHYTPHDAHSFVTSLSHHHPTPDYTVQDIWSQVTWSHMSDLEEGVIEGDWYDTRDGRIVLAGDAAHKMTPNAGLGLNEGVQDVVGLVNGVCSMLDDIRARARKRPMMVQPSSEDLVETFRAYQSLRRPRAAKVVGLSALWTRMVAWDNWAWRALDKWVTLAPEMLKVNVDRTGLKWLMSPVVAGGLVLKLKGMKERGFREGTVKWKEGVPVRRKEIGNWMPRMETGREARGWAGWLVQVKGRGRWILGRRTIEGKKVKGKRGAWV</sequence>
<dbReference type="AlphaFoldDB" id="A0AAE0MTT0"/>
<dbReference type="PANTHER" id="PTHR47356:SF2">
    <property type="entry name" value="FAD-BINDING DOMAIN-CONTAINING PROTEIN-RELATED"/>
    <property type="match status" value="1"/>
</dbReference>
<comment type="similarity">
    <text evidence="2">Belongs to the paxM FAD-dependent monooxygenase family.</text>
</comment>
<evidence type="ECO:0000256" key="4">
    <source>
        <dbReference type="ARBA" id="ARBA00022827"/>
    </source>
</evidence>
<feature type="domain" description="FAD-binding" evidence="6">
    <location>
        <begin position="311"/>
        <end position="350"/>
    </location>
</feature>
<dbReference type="GO" id="GO:0004497">
    <property type="term" value="F:monooxygenase activity"/>
    <property type="evidence" value="ECO:0007669"/>
    <property type="project" value="InterPro"/>
</dbReference>
<proteinExistence type="inferred from homology"/>
<evidence type="ECO:0000259" key="6">
    <source>
        <dbReference type="Pfam" id="PF01494"/>
    </source>
</evidence>
<name>A0AAE0MTT0_9PEZI</name>
<evidence type="ECO:0000256" key="5">
    <source>
        <dbReference type="ARBA" id="ARBA00023002"/>
    </source>
</evidence>
<comment type="cofactor">
    <cofactor evidence="1">
        <name>FAD</name>
        <dbReference type="ChEBI" id="CHEBI:57692"/>
    </cofactor>
</comment>
<dbReference type="Pfam" id="PF01494">
    <property type="entry name" value="FAD_binding_3"/>
    <property type="match status" value="2"/>
</dbReference>
<reference evidence="7" key="2">
    <citation type="submission" date="2023-06" db="EMBL/GenBank/DDBJ databases">
        <authorList>
            <consortium name="Lawrence Berkeley National Laboratory"/>
            <person name="Haridas S."/>
            <person name="Hensen N."/>
            <person name="Bonometti L."/>
            <person name="Westerberg I."/>
            <person name="Brannstrom I.O."/>
            <person name="Guillou S."/>
            <person name="Cros-Aarteil S."/>
            <person name="Calhoun S."/>
            <person name="Kuo A."/>
            <person name="Mondo S."/>
            <person name="Pangilinan J."/>
            <person name="Riley R."/>
            <person name="Labutti K."/>
            <person name="Andreopoulos B."/>
            <person name="Lipzen A."/>
            <person name="Chen C."/>
            <person name="Yanf M."/>
            <person name="Daum C."/>
            <person name="Ng V."/>
            <person name="Clum A."/>
            <person name="Steindorff A."/>
            <person name="Ohm R."/>
            <person name="Martin F."/>
            <person name="Silar P."/>
            <person name="Natvig D."/>
            <person name="Lalanne C."/>
            <person name="Gautier V."/>
            <person name="Ament-Velasquez S.L."/>
            <person name="Kruys A."/>
            <person name="Hutchinson M.I."/>
            <person name="Powell A.J."/>
            <person name="Barry K."/>
            <person name="Miller A.N."/>
            <person name="Grigoriev I.V."/>
            <person name="Debuchy R."/>
            <person name="Gladieux P."/>
            <person name="Thoren M.H."/>
            <person name="Johannesson H."/>
        </authorList>
    </citation>
    <scope>NUCLEOTIDE SEQUENCE</scope>
    <source>
        <strain evidence="7">CBS 560.94</strain>
    </source>
</reference>
<dbReference type="InterPro" id="IPR036188">
    <property type="entry name" value="FAD/NAD-bd_sf"/>
</dbReference>
<dbReference type="GO" id="GO:0071949">
    <property type="term" value="F:FAD binding"/>
    <property type="evidence" value="ECO:0007669"/>
    <property type="project" value="InterPro"/>
</dbReference>
<protein>
    <submittedName>
        <fullName evidence="7">FAD binding domain-containing protein</fullName>
    </submittedName>
</protein>
<evidence type="ECO:0000313" key="8">
    <source>
        <dbReference type="Proteomes" id="UP001278500"/>
    </source>
</evidence>
<dbReference type="SUPFAM" id="SSF51905">
    <property type="entry name" value="FAD/NAD(P)-binding domain"/>
    <property type="match status" value="1"/>
</dbReference>
<evidence type="ECO:0000256" key="3">
    <source>
        <dbReference type="ARBA" id="ARBA00022630"/>
    </source>
</evidence>
<dbReference type="RefSeq" id="XP_062683571.1">
    <property type="nucleotide sequence ID" value="XM_062828794.1"/>
</dbReference>
<dbReference type="EMBL" id="JAUEPP010000003">
    <property type="protein sequence ID" value="KAK3348489.1"/>
    <property type="molecule type" value="Genomic_DNA"/>
</dbReference>
<dbReference type="PRINTS" id="PR00420">
    <property type="entry name" value="RNGMNOXGNASE"/>
</dbReference>
<dbReference type="InterPro" id="IPR050562">
    <property type="entry name" value="FAD_mOase_fung"/>
</dbReference>
<gene>
    <name evidence="7" type="ORF">B0H65DRAFT_523457</name>
</gene>
<keyword evidence="3" id="KW-0285">Flavoprotein</keyword>
<dbReference type="InterPro" id="IPR002938">
    <property type="entry name" value="FAD-bd"/>
</dbReference>
<dbReference type="PANTHER" id="PTHR47356">
    <property type="entry name" value="FAD-DEPENDENT MONOOXYGENASE ASQG-RELATED"/>
    <property type="match status" value="1"/>
</dbReference>
<keyword evidence="8" id="KW-1185">Reference proteome</keyword>
<dbReference type="Proteomes" id="UP001278500">
    <property type="component" value="Unassembled WGS sequence"/>
</dbReference>